<dbReference type="EMBL" id="NBNE01007213">
    <property type="protein sequence ID" value="OWZ00950.1"/>
    <property type="molecule type" value="Genomic_DNA"/>
</dbReference>
<evidence type="ECO:0000313" key="2">
    <source>
        <dbReference type="Proteomes" id="UP000198211"/>
    </source>
</evidence>
<proteinExistence type="predicted"/>
<reference evidence="2" key="1">
    <citation type="submission" date="2017-03" db="EMBL/GenBank/DDBJ databases">
        <title>Phytopthora megakarya and P. palmivora, two closely related causual agents of cacao black pod achieved similar genome size and gene model numbers by different mechanisms.</title>
        <authorList>
            <person name="Ali S."/>
            <person name="Shao J."/>
            <person name="Larry D.J."/>
            <person name="Kronmiller B."/>
            <person name="Shen D."/>
            <person name="Strem M.D."/>
            <person name="Melnick R.L."/>
            <person name="Guiltinan M.J."/>
            <person name="Tyler B.M."/>
            <person name="Meinhardt L.W."/>
            <person name="Bailey B.A."/>
        </authorList>
    </citation>
    <scope>NUCLEOTIDE SEQUENCE [LARGE SCALE GENOMIC DNA]</scope>
    <source>
        <strain evidence="2">zdho120</strain>
    </source>
</reference>
<comment type="caution">
    <text evidence="1">The sequence shown here is derived from an EMBL/GenBank/DDBJ whole genome shotgun (WGS) entry which is preliminary data.</text>
</comment>
<keyword evidence="2" id="KW-1185">Reference proteome</keyword>
<evidence type="ECO:0000313" key="1">
    <source>
        <dbReference type="EMBL" id="OWZ00950.1"/>
    </source>
</evidence>
<name>A0A225V946_9STRA</name>
<protein>
    <submittedName>
        <fullName evidence="1">Uncharacterized protein</fullName>
    </submittedName>
</protein>
<dbReference type="OrthoDB" id="111953at2759"/>
<dbReference type="AlphaFoldDB" id="A0A225V946"/>
<gene>
    <name evidence="1" type="ORF">PHMEG_00027758</name>
</gene>
<organism evidence="1 2">
    <name type="scientific">Phytophthora megakarya</name>
    <dbReference type="NCBI Taxonomy" id="4795"/>
    <lineage>
        <taxon>Eukaryota</taxon>
        <taxon>Sar</taxon>
        <taxon>Stramenopiles</taxon>
        <taxon>Oomycota</taxon>
        <taxon>Peronosporomycetes</taxon>
        <taxon>Peronosporales</taxon>
        <taxon>Peronosporaceae</taxon>
        <taxon>Phytophthora</taxon>
    </lineage>
</organism>
<accession>A0A225V946</accession>
<sequence>MTRARELWTAFEQEKTKRICMYAKKFYSYDYTTGMDMNEYLDDMEAMRRQMHNMDDISDAKMMTIILQGVAYVHRGVVSMIDQDVRDGKYRRQWTWCTTE</sequence>
<dbReference type="Proteomes" id="UP000198211">
    <property type="component" value="Unassembled WGS sequence"/>
</dbReference>